<dbReference type="PROSITE" id="PS00491">
    <property type="entry name" value="PROLINE_PEPTIDASE"/>
    <property type="match status" value="1"/>
</dbReference>
<dbReference type="PRINTS" id="PR00599">
    <property type="entry name" value="MAPEPTIDASE"/>
</dbReference>
<accession>A0A0R2H6I2</accession>
<dbReference type="Proteomes" id="UP000051992">
    <property type="component" value="Unassembled WGS sequence"/>
</dbReference>
<comment type="cofactor">
    <cofactor evidence="1">
        <name>Mn(2+)</name>
        <dbReference type="ChEBI" id="CHEBI:29035"/>
    </cofactor>
</comment>
<dbReference type="RefSeq" id="WP_057746292.1">
    <property type="nucleotide sequence ID" value="NZ_BJLU01000005.1"/>
</dbReference>
<dbReference type="Gene3D" id="3.90.230.10">
    <property type="entry name" value="Creatinase/methionine aminopeptidase superfamily"/>
    <property type="match status" value="1"/>
</dbReference>
<evidence type="ECO:0000256" key="1">
    <source>
        <dbReference type="ARBA" id="ARBA00001936"/>
    </source>
</evidence>
<dbReference type="PANTHER" id="PTHR46112:SF10">
    <property type="entry name" value="DIPEPTIDASE YKVY-RELATED"/>
    <property type="match status" value="1"/>
</dbReference>
<keyword evidence="4" id="KW-0378">Hydrolase</keyword>
<dbReference type="PANTHER" id="PTHR46112">
    <property type="entry name" value="AMINOPEPTIDASE"/>
    <property type="match status" value="1"/>
</dbReference>
<dbReference type="SUPFAM" id="SSF53092">
    <property type="entry name" value="Creatinase/prolidase N-terminal domain"/>
    <property type="match status" value="1"/>
</dbReference>
<protein>
    <submittedName>
        <fullName evidence="8">Xaa-Pro dipeptidase</fullName>
    </submittedName>
</protein>
<evidence type="ECO:0000256" key="4">
    <source>
        <dbReference type="ARBA" id="ARBA00022801"/>
    </source>
</evidence>
<dbReference type="AlphaFoldDB" id="A0A0R2H6I2"/>
<dbReference type="InterPro" id="IPR036005">
    <property type="entry name" value="Creatinase/aminopeptidase-like"/>
</dbReference>
<dbReference type="InterPro" id="IPR001714">
    <property type="entry name" value="Pept_M24_MAP"/>
</dbReference>
<dbReference type="OrthoDB" id="9806388at2"/>
<evidence type="ECO:0000259" key="7">
    <source>
        <dbReference type="Pfam" id="PF01321"/>
    </source>
</evidence>
<keyword evidence="3" id="KW-0479">Metal-binding</keyword>
<comment type="similarity">
    <text evidence="2">Belongs to the peptidase M24B family.</text>
</comment>
<dbReference type="InterPro" id="IPR000587">
    <property type="entry name" value="Creatinase_N"/>
</dbReference>
<comment type="caution">
    <text evidence="8">The sequence shown here is derived from an EMBL/GenBank/DDBJ whole genome shotgun (WGS) entry which is preliminary data.</text>
</comment>
<evidence type="ECO:0000313" key="8">
    <source>
        <dbReference type="EMBL" id="KRN46149.1"/>
    </source>
</evidence>
<gene>
    <name evidence="8" type="ORF">IV50_GL001122</name>
</gene>
<dbReference type="InterPro" id="IPR000994">
    <property type="entry name" value="Pept_M24"/>
</dbReference>
<dbReference type="InterPro" id="IPR001131">
    <property type="entry name" value="Peptidase_M24B_aminopep-P_CS"/>
</dbReference>
<evidence type="ECO:0000313" key="9">
    <source>
        <dbReference type="Proteomes" id="UP000051992"/>
    </source>
</evidence>
<feature type="domain" description="Creatinase N-terminal" evidence="7">
    <location>
        <begin position="5"/>
        <end position="139"/>
    </location>
</feature>
<dbReference type="InterPro" id="IPR029149">
    <property type="entry name" value="Creatin/AminoP/Spt16_N"/>
</dbReference>
<evidence type="ECO:0000259" key="6">
    <source>
        <dbReference type="Pfam" id="PF00557"/>
    </source>
</evidence>
<evidence type="ECO:0000256" key="5">
    <source>
        <dbReference type="ARBA" id="ARBA00023211"/>
    </source>
</evidence>
<reference evidence="8 9" key="1">
    <citation type="journal article" date="2015" name="Genome Announc.">
        <title>Expanding the biotechnology potential of lactobacilli through comparative genomics of 213 strains and associated genera.</title>
        <authorList>
            <person name="Sun Z."/>
            <person name="Harris H.M."/>
            <person name="McCann A."/>
            <person name="Guo C."/>
            <person name="Argimon S."/>
            <person name="Zhang W."/>
            <person name="Yang X."/>
            <person name="Jeffery I.B."/>
            <person name="Cooney J.C."/>
            <person name="Kagawa T.F."/>
            <person name="Liu W."/>
            <person name="Song Y."/>
            <person name="Salvetti E."/>
            <person name="Wrobel A."/>
            <person name="Rasinkangas P."/>
            <person name="Parkhill J."/>
            <person name="Rea M.C."/>
            <person name="O'Sullivan O."/>
            <person name="Ritari J."/>
            <person name="Douillard F.P."/>
            <person name="Paul Ross R."/>
            <person name="Yang R."/>
            <person name="Briner A.E."/>
            <person name="Felis G.E."/>
            <person name="de Vos W.M."/>
            <person name="Barrangou R."/>
            <person name="Klaenhammer T.R."/>
            <person name="Caufield P.W."/>
            <person name="Cui Y."/>
            <person name="Zhang H."/>
            <person name="O'Toole P.W."/>
        </authorList>
    </citation>
    <scope>NUCLEOTIDE SEQUENCE [LARGE SCALE GENOMIC DNA]</scope>
    <source>
        <strain evidence="8 9">DSM 20410</strain>
    </source>
</reference>
<keyword evidence="5" id="KW-0464">Manganese</keyword>
<dbReference type="Pfam" id="PF00557">
    <property type="entry name" value="Peptidase_M24"/>
    <property type="match status" value="1"/>
</dbReference>
<dbReference type="GO" id="GO:0008235">
    <property type="term" value="F:metalloexopeptidase activity"/>
    <property type="evidence" value="ECO:0007669"/>
    <property type="project" value="UniProtKB-ARBA"/>
</dbReference>
<evidence type="ECO:0000256" key="3">
    <source>
        <dbReference type="ARBA" id="ARBA00022723"/>
    </source>
</evidence>
<dbReference type="GO" id="GO:0004177">
    <property type="term" value="F:aminopeptidase activity"/>
    <property type="evidence" value="ECO:0007669"/>
    <property type="project" value="UniProtKB-ARBA"/>
</dbReference>
<dbReference type="Pfam" id="PF01321">
    <property type="entry name" value="Creatinase_N"/>
    <property type="match status" value="1"/>
</dbReference>
<dbReference type="GO" id="GO:0046872">
    <property type="term" value="F:metal ion binding"/>
    <property type="evidence" value="ECO:0007669"/>
    <property type="project" value="UniProtKB-KW"/>
</dbReference>
<dbReference type="CDD" id="cd01092">
    <property type="entry name" value="APP-like"/>
    <property type="match status" value="1"/>
</dbReference>
<feature type="domain" description="Peptidase M24" evidence="6">
    <location>
        <begin position="146"/>
        <end position="349"/>
    </location>
</feature>
<evidence type="ECO:0000256" key="2">
    <source>
        <dbReference type="ARBA" id="ARBA00008766"/>
    </source>
</evidence>
<dbReference type="SUPFAM" id="SSF55920">
    <property type="entry name" value="Creatinase/aminopeptidase"/>
    <property type="match status" value="1"/>
</dbReference>
<dbReference type="Gene3D" id="3.40.350.10">
    <property type="entry name" value="Creatinase/prolidase N-terminal domain"/>
    <property type="match status" value="1"/>
</dbReference>
<dbReference type="EMBL" id="JQBM01000003">
    <property type="protein sequence ID" value="KRN46149.1"/>
    <property type="molecule type" value="Genomic_DNA"/>
</dbReference>
<dbReference type="InterPro" id="IPR050659">
    <property type="entry name" value="Peptidase_M24B"/>
</dbReference>
<organism evidence="8 9">
    <name type="scientific">Weissella viridescens</name>
    <name type="common">Lactobacillus viridescens</name>
    <dbReference type="NCBI Taxonomy" id="1629"/>
    <lineage>
        <taxon>Bacteria</taxon>
        <taxon>Bacillati</taxon>
        <taxon>Bacillota</taxon>
        <taxon>Bacilli</taxon>
        <taxon>Lactobacillales</taxon>
        <taxon>Lactobacillaceae</taxon>
        <taxon>Weissella</taxon>
    </lineage>
</organism>
<name>A0A0R2H6I2_WEIVI</name>
<sequence>MYQNIKELQNWLNVQQLDVAYISDFHSISYLTGFESDPIERILALVLFPQNDPFIFAPALEVETVKATGWPYPVYGYQDSEDAFAMIAGHIKDETTHFENWAVEKGTLTLERAQQIQRVVPNVKFKDDLTPLIERMRLIKTPAEIEKMHQAGADADRAFQFGFDALATGKTELEVMAELEYHIKARGVPAMSFETLVQFGAHAANPHGSTGQTKLLPGELALFDLGTVYDGYVSDSTRTVAYQSVTDHQRDVYNVVLEAQLTAQDAVKPGMTTGELDQIARDVITKAGYGEYFVHRLGHGLGSSVHESIQVAPNNDLVLEPGMAFSIEPGIYIPGDLGIRIEDSVVLTEAGADSFTHTTKDLQIID</sequence>
<proteinExistence type="inferred from homology"/>
<dbReference type="PATRIC" id="fig|1629.5.peg.1129"/>
<keyword evidence="9" id="KW-1185">Reference proteome</keyword>